<protein>
    <recommendedName>
        <fullName evidence="7">Nucleolar protein 6</fullName>
    </recommendedName>
</protein>
<comment type="similarity">
    <text evidence="1">Belongs to the NRAP family.</text>
</comment>
<organism evidence="5 6">
    <name type="scientific">Babesia bovis</name>
    <dbReference type="NCBI Taxonomy" id="5865"/>
    <lineage>
        <taxon>Eukaryota</taxon>
        <taxon>Sar</taxon>
        <taxon>Alveolata</taxon>
        <taxon>Apicomplexa</taxon>
        <taxon>Aconoidasida</taxon>
        <taxon>Piroplasmida</taxon>
        <taxon>Babesiidae</taxon>
        <taxon>Babesia</taxon>
    </lineage>
</organism>
<comment type="subcellular location">
    <subcellularLocation>
        <location evidence="1">Nucleus</location>
        <location evidence="1">Nucleolus</location>
    </subcellularLocation>
</comment>
<dbReference type="InterPro" id="IPR005554">
    <property type="entry name" value="NOL6/Upt22"/>
</dbReference>
<reference evidence="5 6" key="1">
    <citation type="journal article" date="2007" name="PLoS Pathog.">
        <title>Genome sequence of Babesia bovis and comparative analysis of apicomplexan hemoprotozoa.</title>
        <authorList>
            <person name="Brayton K.A."/>
            <person name="Lau A.O.T."/>
            <person name="Herndon D.R."/>
            <person name="Hannick L."/>
            <person name="Kappmeyer L.S."/>
            <person name="Berens S.J."/>
            <person name="Bidwell S.L."/>
            <person name="Brown W.C."/>
            <person name="Crabtree J."/>
            <person name="Fadrosh D."/>
            <person name="Feldblum T."/>
            <person name="Forberger H.A."/>
            <person name="Haas B.J."/>
            <person name="Howell J.M."/>
            <person name="Khouri H."/>
            <person name="Koo H."/>
            <person name="Mann D.J."/>
            <person name="Norimine J."/>
            <person name="Paulsen I.T."/>
            <person name="Radune D."/>
            <person name="Ren Q."/>
            <person name="Smith R.K. Jr."/>
            <person name="Suarez C.E."/>
            <person name="White O."/>
            <person name="Wortman J.R."/>
            <person name="Knowles D.P. Jr."/>
            <person name="McElwain T.F."/>
            <person name="Nene V.M."/>
        </authorList>
    </citation>
    <scope>NUCLEOTIDE SEQUENCE [LARGE SCALE GENOMIC DNA]</scope>
    <source>
        <strain evidence="5">T2Bo</strain>
    </source>
</reference>
<dbReference type="VEuPathDB" id="PiroplasmaDB:BBOV_IV010160"/>
<dbReference type="InterPro" id="IPR035369">
    <property type="entry name" value="Nrap_D4"/>
</dbReference>
<reference evidence="6" key="3">
    <citation type="journal article" date="2021" name="Int. J. Parasitol.">
        <title>Comparative analysis of gene expression between Babesia bovis blood stages and kinetes allowed by improved genome annotation.</title>
        <authorList>
            <person name="Ueti M.W."/>
            <person name="Johnson W.C."/>
            <person name="Kappmeyer L.S."/>
            <person name="Herndon D.R."/>
            <person name="Mousel M.R."/>
            <person name="Reif K.E."/>
            <person name="Taus N.S."/>
            <person name="Ifeonu O.O."/>
            <person name="Silva J.C."/>
            <person name="Suarez C.E."/>
            <person name="Brayton K.A."/>
        </authorList>
    </citation>
    <scope>NUCLEOTIDE SEQUENCE [LARGE SCALE GENOMIC DNA]</scope>
</reference>
<comment type="caution">
    <text evidence="5">The sequence shown here is derived from an EMBL/GenBank/DDBJ whole genome shotgun (WGS) entry which is preliminary data.</text>
</comment>
<dbReference type="KEGG" id="bbo:BBOV_IV010160"/>
<feature type="domain" description="Nrap protein" evidence="2">
    <location>
        <begin position="140"/>
        <end position="279"/>
    </location>
</feature>
<dbReference type="Gene3D" id="1.10.1410.10">
    <property type="match status" value="1"/>
</dbReference>
<dbReference type="eggNOG" id="KOG2054">
    <property type="taxonomic scope" value="Eukaryota"/>
</dbReference>
<dbReference type="InterPro" id="IPR035368">
    <property type="entry name" value="Nrap_D3"/>
</dbReference>
<dbReference type="GO" id="GO:0006409">
    <property type="term" value="P:tRNA export from nucleus"/>
    <property type="evidence" value="ECO:0007669"/>
    <property type="project" value="TreeGrafter"/>
</dbReference>
<dbReference type="GO" id="GO:0032040">
    <property type="term" value="C:small-subunit processome"/>
    <property type="evidence" value="ECO:0007669"/>
    <property type="project" value="TreeGrafter"/>
</dbReference>
<keyword evidence="1" id="KW-0539">Nucleus</keyword>
<accession>A7AS51</accession>
<proteinExistence type="inferred from homology"/>
<evidence type="ECO:0000313" key="5">
    <source>
        <dbReference type="EMBL" id="EDO07370.1"/>
    </source>
</evidence>
<dbReference type="GO" id="GO:0034456">
    <property type="term" value="C:UTP-C complex"/>
    <property type="evidence" value="ECO:0007669"/>
    <property type="project" value="TreeGrafter"/>
</dbReference>
<evidence type="ECO:0000259" key="4">
    <source>
        <dbReference type="Pfam" id="PF17405"/>
    </source>
</evidence>
<feature type="domain" description="Nrap protein" evidence="3">
    <location>
        <begin position="496"/>
        <end position="583"/>
    </location>
</feature>
<name>A7AS51_BABBO</name>
<sequence>MENKKRPRKRKVKNISNTVLNKSDGAHVQQLLDEGFVYGRSLPLSRIKRLIRNHALDLNQLNNGNTVMQLNGFIDTIIDFIKNVPTSRLNDSILKDERYSKFFKCGFQSYWSDYNYGAVDKVLKTGSAAIGYVNHESPTIDLSIELPSSIFNPKDYINYRYLNKRNAWLCKLYDDMQSLLCADDFRKQFGENITSSLDYDNYKVKIHLIFSVNNIRFLIRIGAHIPSNTFKISPLEINRNNVRIPTTTLVDINESEQSNTLWPTPTYNSSISEDLQRDAIESRITETNHKYRRMKDAFTLLSVWATKQGVSHVTNLPYLLNAMNTDSGNNHRLDMEINSGLTDTFWLLLLVHVIEINKYPCDVESFPLFLACLKFLASMDTKKHIYILGSKKTEIMSNEATVPGNTEFVTENHDIFIPQFYTDRDKSHNICHQTVFVLQELIDKARISVGATDYMSSPFLYGQLFEISCDIKCHYDIIFYIPECPKVKSKLWELRVHEYTAWNLKHVLEYGLKDRLRYIHFRYTHEGALLVMVSFDENIQRSTDVGPLTSSPECTYFRNFWGTLVETRSFDDGSISECLLWDKVIQGEPPCRNSAVSLQICSGINVNLRIIQLLLKLHFTDLSIVDINGDTKKRKFDGNSHNRQTIYVHSPMVEVNPRLLNSYRSSLMNLFNDLNGILRSLRNVPLSVCNVYTCSPEFAYIDFGPSDLRHRVLIELESSNKWPNEPKAIAGVKVALAIAILKELNKKHGIKSNITVDGEMEIEFHKVKLSMKMLCQCEYLPIVKSIRDFDPDTDTPPTEDELSVVRDYFRSLHLERCKVVALKCPSYSASVRLSKAFAADCLLPNNEFLCEMSNCFIFGSNDFMLSQATSGWTGFYRFLYLVAHYDWITQPMVIRDEKFNYDSLILNKRQWMSFFWVSTPEDPYCLASRMPTALMAKRFILQCSNFLKSKEIYSMKLLSYFNVDRAGYNFVITLDNIYRKLKFSDGAKNIKVTFDEAQYLLNVVLDELRDNFGGLLEIAYNELHFNGFHSDLKHLQIYVKINPLACIPSEVNTASYPLAEISHNNVKSYVPDIQAVLERIKEITYGLIVDVKFI</sequence>
<evidence type="ECO:0000313" key="6">
    <source>
        <dbReference type="Proteomes" id="UP000002173"/>
    </source>
</evidence>
<dbReference type="OMA" id="DERAHIP"/>
<dbReference type="PANTHER" id="PTHR17972:SF0">
    <property type="entry name" value="NUCLEOLAR PROTEIN 6"/>
    <property type="match status" value="1"/>
</dbReference>
<dbReference type="RefSeq" id="XP_001610938.1">
    <property type="nucleotide sequence ID" value="XM_001610888.1"/>
</dbReference>
<dbReference type="GO" id="GO:0032545">
    <property type="term" value="C:CURI complex"/>
    <property type="evidence" value="ECO:0007669"/>
    <property type="project" value="TreeGrafter"/>
</dbReference>
<dbReference type="GeneID" id="5479172"/>
<dbReference type="EMBL" id="AAXT01000002">
    <property type="protein sequence ID" value="EDO07370.1"/>
    <property type="molecule type" value="Genomic_DNA"/>
</dbReference>
<gene>
    <name evidence="5" type="ORF">BBOV_IV010160</name>
</gene>
<dbReference type="Pfam" id="PF17405">
    <property type="entry name" value="Nrap_D4"/>
    <property type="match status" value="1"/>
</dbReference>
<feature type="domain" description="Nrap protein" evidence="4">
    <location>
        <begin position="665"/>
        <end position="761"/>
    </location>
</feature>
<keyword evidence="6" id="KW-1185">Reference proteome</keyword>
<dbReference type="Pfam" id="PF17404">
    <property type="entry name" value="Nrap_D3"/>
    <property type="match status" value="1"/>
</dbReference>
<dbReference type="Proteomes" id="UP000002173">
    <property type="component" value="Unassembled WGS sequence"/>
</dbReference>
<dbReference type="InterPro" id="IPR035082">
    <property type="entry name" value="Nrap_D1"/>
</dbReference>
<dbReference type="AlphaFoldDB" id="A7AS51"/>
<dbReference type="GO" id="GO:0003723">
    <property type="term" value="F:RNA binding"/>
    <property type="evidence" value="ECO:0007669"/>
    <property type="project" value="UniProtKB-KW"/>
</dbReference>
<dbReference type="InParanoid" id="A7AS51"/>
<reference evidence="6" key="2">
    <citation type="journal article" date="2020" name="Data Brief">
        <title>Transcriptome dataset of Babesia bovis life stages within vertebrate and invertebrate hosts.</title>
        <authorList>
            <person name="Ueti M.W."/>
            <person name="Johnson W.C."/>
            <person name="Kappmeyer L.S."/>
            <person name="Herndon D.R."/>
            <person name="Mousel M.R."/>
            <person name="Reif K.E."/>
            <person name="Taus N.S."/>
            <person name="Ifeonu O.O."/>
            <person name="Silva J.C."/>
            <person name="Suarez C.E."/>
            <person name="Brayton K.A."/>
        </authorList>
    </citation>
    <scope>NUCLEOTIDE SEQUENCE [LARGE SCALE GENOMIC DNA]</scope>
</reference>
<dbReference type="STRING" id="5865.A7AS51"/>
<evidence type="ECO:0000259" key="3">
    <source>
        <dbReference type="Pfam" id="PF17404"/>
    </source>
</evidence>
<evidence type="ECO:0000259" key="2">
    <source>
        <dbReference type="Pfam" id="PF03813"/>
    </source>
</evidence>
<keyword evidence="1" id="KW-0694">RNA-binding</keyword>
<evidence type="ECO:0000256" key="1">
    <source>
        <dbReference type="RuleBase" id="RU364032"/>
    </source>
</evidence>
<evidence type="ECO:0008006" key="7">
    <source>
        <dbReference type="Google" id="ProtNLM"/>
    </source>
</evidence>
<dbReference type="Pfam" id="PF03813">
    <property type="entry name" value="Nrap"/>
    <property type="match status" value="1"/>
</dbReference>
<dbReference type="PANTHER" id="PTHR17972">
    <property type="entry name" value="NUCLEOLAR RNA-ASSOCIATED PROTEIN"/>
    <property type="match status" value="1"/>
</dbReference>
<dbReference type="GO" id="GO:0006364">
    <property type="term" value="P:rRNA processing"/>
    <property type="evidence" value="ECO:0007669"/>
    <property type="project" value="TreeGrafter"/>
</dbReference>